<comment type="caution">
    <text evidence="1">The sequence shown here is derived from an EMBL/GenBank/DDBJ whole genome shotgun (WGS) entry which is preliminary data.</text>
</comment>
<dbReference type="EMBL" id="BMFQ01000002">
    <property type="protein sequence ID" value="GGG43124.1"/>
    <property type="molecule type" value="Genomic_DNA"/>
</dbReference>
<dbReference type="Pfam" id="PF09720">
    <property type="entry name" value="Unstab_antitox"/>
    <property type="match status" value="1"/>
</dbReference>
<protein>
    <recommendedName>
        <fullName evidence="3">Addiction module protein</fullName>
    </recommendedName>
</protein>
<keyword evidence="2" id="KW-1185">Reference proteome</keyword>
<reference evidence="1" key="2">
    <citation type="submission" date="2020-09" db="EMBL/GenBank/DDBJ databases">
        <authorList>
            <person name="Sun Q."/>
            <person name="Zhou Y."/>
        </authorList>
    </citation>
    <scope>NUCLEOTIDE SEQUENCE</scope>
    <source>
        <strain evidence="1">CGMCC 1.12751</strain>
    </source>
</reference>
<accession>A0A917GF60</accession>
<dbReference type="AlphaFoldDB" id="A0A917GF60"/>
<dbReference type="InterPro" id="IPR013406">
    <property type="entry name" value="CHP02574_addiction_mod"/>
</dbReference>
<proteinExistence type="predicted"/>
<gene>
    <name evidence="1" type="ORF">GCM10010976_13280</name>
</gene>
<evidence type="ECO:0000313" key="2">
    <source>
        <dbReference type="Proteomes" id="UP000625976"/>
    </source>
</evidence>
<evidence type="ECO:0000313" key="1">
    <source>
        <dbReference type="EMBL" id="GGG43124.1"/>
    </source>
</evidence>
<organism evidence="1 2">
    <name type="scientific">Bizionia arctica</name>
    <dbReference type="NCBI Taxonomy" id="1495645"/>
    <lineage>
        <taxon>Bacteria</taxon>
        <taxon>Pseudomonadati</taxon>
        <taxon>Bacteroidota</taxon>
        <taxon>Flavobacteriia</taxon>
        <taxon>Flavobacteriales</taxon>
        <taxon>Flavobacteriaceae</taxon>
        <taxon>Bizionia</taxon>
    </lineage>
</organism>
<name>A0A917GF60_9FLAO</name>
<dbReference type="Proteomes" id="UP000625976">
    <property type="component" value="Unassembled WGS sequence"/>
</dbReference>
<sequence>MYLYSLKINSMGALELKNKLIAQFNLFIQDDSKLKVLDGIFDAINVADSSSVISEEHYKVVEERSSKYHAGETEGSTWEEVKLKMNKKHGF</sequence>
<evidence type="ECO:0008006" key="3">
    <source>
        <dbReference type="Google" id="ProtNLM"/>
    </source>
</evidence>
<reference evidence="1" key="1">
    <citation type="journal article" date="2014" name="Int. J. Syst. Evol. Microbiol.">
        <title>Complete genome sequence of Corynebacterium casei LMG S-19264T (=DSM 44701T), isolated from a smear-ripened cheese.</title>
        <authorList>
            <consortium name="US DOE Joint Genome Institute (JGI-PGF)"/>
            <person name="Walter F."/>
            <person name="Albersmeier A."/>
            <person name="Kalinowski J."/>
            <person name="Ruckert C."/>
        </authorList>
    </citation>
    <scope>NUCLEOTIDE SEQUENCE</scope>
    <source>
        <strain evidence="1">CGMCC 1.12751</strain>
    </source>
</reference>